<protein>
    <submittedName>
        <fullName evidence="2">Uncharacterized protein</fullName>
    </submittedName>
</protein>
<dbReference type="KEGG" id="pno:SNOG_10156"/>
<dbReference type="AlphaFoldDB" id="A0A7U2FE05"/>
<feature type="region of interest" description="Disordered" evidence="1">
    <location>
        <begin position="294"/>
        <end position="384"/>
    </location>
</feature>
<evidence type="ECO:0000256" key="1">
    <source>
        <dbReference type="SAM" id="MobiDB-lite"/>
    </source>
</evidence>
<feature type="compositionally biased region" description="Basic and acidic residues" evidence="1">
    <location>
        <begin position="369"/>
        <end position="378"/>
    </location>
</feature>
<evidence type="ECO:0000313" key="3">
    <source>
        <dbReference type="Proteomes" id="UP000663193"/>
    </source>
</evidence>
<name>A0A7U2FE05_PHANO</name>
<proteinExistence type="predicted"/>
<gene>
    <name evidence="2" type="ORF">JI435_101560</name>
</gene>
<feature type="compositionally biased region" description="Polar residues" evidence="1">
    <location>
        <begin position="61"/>
        <end position="77"/>
    </location>
</feature>
<dbReference type="EMBL" id="CP069037">
    <property type="protein sequence ID" value="QRD03373.1"/>
    <property type="molecule type" value="Genomic_DNA"/>
</dbReference>
<feature type="region of interest" description="Disordered" evidence="1">
    <location>
        <begin position="1"/>
        <end position="96"/>
    </location>
</feature>
<reference evidence="3" key="1">
    <citation type="journal article" date="2021" name="BMC Genomics">
        <title>Chromosome-level genome assembly and manually-curated proteome of model necrotroph Parastagonospora nodorum Sn15 reveals a genome-wide trove of candidate effector homologs, and redundancy of virulence-related functions within an accessory chromosome.</title>
        <authorList>
            <person name="Bertazzoni S."/>
            <person name="Jones D.A.B."/>
            <person name="Phan H.T."/>
            <person name="Tan K.-C."/>
            <person name="Hane J.K."/>
        </authorList>
    </citation>
    <scope>NUCLEOTIDE SEQUENCE [LARGE SCALE GENOMIC DNA]</scope>
    <source>
        <strain evidence="3">SN15 / ATCC MYA-4574 / FGSC 10173)</strain>
    </source>
</reference>
<accession>A0A7U2FE05</accession>
<feature type="compositionally biased region" description="Basic and acidic residues" evidence="1">
    <location>
        <begin position="310"/>
        <end position="324"/>
    </location>
</feature>
<keyword evidence="3" id="KW-1185">Reference proteome</keyword>
<organism evidence="2 3">
    <name type="scientific">Phaeosphaeria nodorum (strain SN15 / ATCC MYA-4574 / FGSC 10173)</name>
    <name type="common">Glume blotch fungus</name>
    <name type="synonym">Parastagonospora nodorum</name>
    <dbReference type="NCBI Taxonomy" id="321614"/>
    <lineage>
        <taxon>Eukaryota</taxon>
        <taxon>Fungi</taxon>
        <taxon>Dikarya</taxon>
        <taxon>Ascomycota</taxon>
        <taxon>Pezizomycotina</taxon>
        <taxon>Dothideomycetes</taxon>
        <taxon>Pleosporomycetidae</taxon>
        <taxon>Pleosporales</taxon>
        <taxon>Pleosporineae</taxon>
        <taxon>Phaeosphaeriaceae</taxon>
        <taxon>Parastagonospora</taxon>
    </lineage>
</organism>
<dbReference type="Proteomes" id="UP000663193">
    <property type="component" value="Chromosome 15"/>
</dbReference>
<dbReference type="VEuPathDB" id="FungiDB:JI435_101560"/>
<feature type="compositionally biased region" description="Acidic residues" evidence="1">
    <location>
        <begin position="335"/>
        <end position="346"/>
    </location>
</feature>
<feature type="compositionally biased region" description="Acidic residues" evidence="1">
    <location>
        <begin position="355"/>
        <end position="368"/>
    </location>
</feature>
<feature type="compositionally biased region" description="Acidic residues" evidence="1">
    <location>
        <begin position="86"/>
        <end position="95"/>
    </location>
</feature>
<evidence type="ECO:0000313" key="2">
    <source>
        <dbReference type="EMBL" id="QRD03373.1"/>
    </source>
</evidence>
<sequence length="384" mass="43465">MSNQQSRLTRKRVARSPTGDDRTLNKRTRRNSNDVERTSNFESSPPRGRPLLRDDDENMLASLTQGSESSLEPSVQLSEDGHPDAYDVDGEDDPIVENNRDSQVYLIANSNQDGGDDFLLVLSNDGDGENNPLDLGSDQIGEINLAIYQDEETHEHGDDNLPNEKSEDGGNKAAELLSRIHEAIEYTRSRMSQGLPLMQTTRFEMWLETVTYKPSDTEVYAFEVLDDSPATIIFVHPDYIVYELGIPPPDLVVAAVGVVPRHTAQWWVGKSAAQVRAGPWADAVDLRKAEAKVKGMETKRRKQKSGYKTLRQEENDSKLKEGLRRQIAGLAMCSDEQEEEEEEENPEEKRKESSGQEDWENEEHEEAEYDPKREKNREDGDDED</sequence>
<dbReference type="OrthoDB" id="3801416at2759"/>
<dbReference type="RefSeq" id="XP_001800438.1">
    <property type="nucleotide sequence ID" value="XM_001800386.1"/>
</dbReference>